<dbReference type="AlphaFoldDB" id="A0A1Y2D3P7"/>
<dbReference type="EMBL" id="MCGO01000002">
    <property type="protein sequence ID" value="ORY53185.1"/>
    <property type="molecule type" value="Genomic_DNA"/>
</dbReference>
<keyword evidence="2" id="KW-1185">Reference proteome</keyword>
<organism evidence="1 2">
    <name type="scientific">Rhizoclosmatium globosum</name>
    <dbReference type="NCBI Taxonomy" id="329046"/>
    <lineage>
        <taxon>Eukaryota</taxon>
        <taxon>Fungi</taxon>
        <taxon>Fungi incertae sedis</taxon>
        <taxon>Chytridiomycota</taxon>
        <taxon>Chytridiomycota incertae sedis</taxon>
        <taxon>Chytridiomycetes</taxon>
        <taxon>Chytridiales</taxon>
        <taxon>Chytriomycetaceae</taxon>
        <taxon>Rhizoclosmatium</taxon>
    </lineage>
</organism>
<accession>A0A1Y2D3P7</accession>
<name>A0A1Y2D3P7_9FUNG</name>
<protein>
    <submittedName>
        <fullName evidence="1">Uncharacterized protein</fullName>
    </submittedName>
</protein>
<dbReference type="Proteomes" id="UP000193642">
    <property type="component" value="Unassembled WGS sequence"/>
</dbReference>
<gene>
    <name evidence="1" type="ORF">BCR33DRAFT_190029</name>
</gene>
<dbReference type="OrthoDB" id="10366069at2759"/>
<comment type="caution">
    <text evidence="1">The sequence shown here is derived from an EMBL/GenBank/DDBJ whole genome shotgun (WGS) entry which is preliminary data.</text>
</comment>
<evidence type="ECO:0000313" key="2">
    <source>
        <dbReference type="Proteomes" id="UP000193642"/>
    </source>
</evidence>
<sequence length="187" mass="20677">MDLINNVYLVPTSDYQASIPTFFCPCCSTVCFRKCLPKHFLTTDLPTTTQKVGQTLPCCDSKICQGCYLAKYKFQSSSTINLSDSQLSLQNRDSTSTNKSSSASTITEKRVKKCPVCHVIQESSKNAGESWWSLRSSKSRVADGKSTASSCADVSDLSMGLRAQEVVWLPWKRGKCVGRGENAFWEV</sequence>
<evidence type="ECO:0000313" key="1">
    <source>
        <dbReference type="EMBL" id="ORY53185.1"/>
    </source>
</evidence>
<reference evidence="1 2" key="1">
    <citation type="submission" date="2016-07" db="EMBL/GenBank/DDBJ databases">
        <title>Pervasive Adenine N6-methylation of Active Genes in Fungi.</title>
        <authorList>
            <consortium name="DOE Joint Genome Institute"/>
            <person name="Mondo S.J."/>
            <person name="Dannebaum R.O."/>
            <person name="Kuo R.C."/>
            <person name="Labutti K."/>
            <person name="Haridas S."/>
            <person name="Kuo A."/>
            <person name="Salamov A."/>
            <person name="Ahrendt S.R."/>
            <person name="Lipzen A."/>
            <person name="Sullivan W."/>
            <person name="Andreopoulos W.B."/>
            <person name="Clum A."/>
            <person name="Lindquist E."/>
            <person name="Daum C."/>
            <person name="Ramamoorthy G.K."/>
            <person name="Gryganskyi A."/>
            <person name="Culley D."/>
            <person name="Magnuson J.K."/>
            <person name="James T.Y."/>
            <person name="O'Malley M.A."/>
            <person name="Stajich J.E."/>
            <person name="Spatafora J.W."/>
            <person name="Visel A."/>
            <person name="Grigoriev I.V."/>
        </authorList>
    </citation>
    <scope>NUCLEOTIDE SEQUENCE [LARGE SCALE GENOMIC DNA]</scope>
    <source>
        <strain evidence="1 2">JEL800</strain>
    </source>
</reference>
<proteinExistence type="predicted"/>